<gene>
    <name evidence="5 9" type="primary">xseA</name>
    <name evidence="9" type="ORF">FYJ68_08590</name>
</gene>
<evidence type="ECO:0000256" key="4">
    <source>
        <dbReference type="ARBA" id="ARBA00022839"/>
    </source>
</evidence>
<dbReference type="InterPro" id="IPR003753">
    <property type="entry name" value="Exonuc_VII_L"/>
</dbReference>
<dbReference type="PANTHER" id="PTHR30008:SF0">
    <property type="entry name" value="EXODEOXYRIBONUCLEASE 7 LARGE SUBUNIT"/>
    <property type="match status" value="1"/>
</dbReference>
<dbReference type="Pfam" id="PF02601">
    <property type="entry name" value="Exonuc_VII_L"/>
    <property type="match status" value="1"/>
</dbReference>
<keyword evidence="1 5" id="KW-0963">Cytoplasm</keyword>
<comment type="catalytic activity">
    <reaction evidence="5 6">
        <text>Exonucleolytic cleavage in either 5'- to 3'- or 3'- to 5'-direction to yield nucleoside 5'-phosphates.</text>
        <dbReference type="EC" id="3.1.11.6"/>
    </reaction>
</comment>
<evidence type="ECO:0000256" key="6">
    <source>
        <dbReference type="RuleBase" id="RU004355"/>
    </source>
</evidence>
<dbReference type="EC" id="3.1.11.6" evidence="5"/>
<protein>
    <recommendedName>
        <fullName evidence="5">Exodeoxyribonuclease 7 large subunit</fullName>
        <ecNumber evidence="5">3.1.11.6</ecNumber>
    </recommendedName>
    <alternativeName>
        <fullName evidence="5">Exodeoxyribonuclease VII large subunit</fullName>
        <shortName evidence="5">Exonuclease VII large subunit</shortName>
    </alternativeName>
</protein>
<comment type="similarity">
    <text evidence="5 6">Belongs to the XseA family.</text>
</comment>
<dbReference type="AlphaFoldDB" id="A0A6N7XC45"/>
<evidence type="ECO:0000259" key="7">
    <source>
        <dbReference type="Pfam" id="PF02601"/>
    </source>
</evidence>
<dbReference type="GO" id="GO:0006308">
    <property type="term" value="P:DNA catabolic process"/>
    <property type="evidence" value="ECO:0007669"/>
    <property type="project" value="UniProtKB-UniRule"/>
</dbReference>
<dbReference type="GO" id="GO:0008855">
    <property type="term" value="F:exodeoxyribonuclease VII activity"/>
    <property type="evidence" value="ECO:0007669"/>
    <property type="project" value="UniProtKB-UniRule"/>
</dbReference>
<proteinExistence type="inferred from homology"/>
<evidence type="ECO:0000256" key="1">
    <source>
        <dbReference type="ARBA" id="ARBA00022490"/>
    </source>
</evidence>
<comment type="caution">
    <text evidence="9">The sequence shown here is derived from an EMBL/GenBank/DDBJ whole genome shotgun (WGS) entry which is preliminary data.</text>
</comment>
<name>A0A6N7XC45_9ACTN</name>
<feature type="domain" description="OB-fold nucleic acid binding" evidence="8">
    <location>
        <begin position="10"/>
        <end position="103"/>
    </location>
</feature>
<keyword evidence="4 5" id="KW-0269">Exonuclease</keyword>
<dbReference type="GO" id="GO:0003676">
    <property type="term" value="F:nucleic acid binding"/>
    <property type="evidence" value="ECO:0007669"/>
    <property type="project" value="InterPro"/>
</dbReference>
<dbReference type="GO" id="GO:0005737">
    <property type="term" value="C:cytoplasm"/>
    <property type="evidence" value="ECO:0007669"/>
    <property type="project" value="UniProtKB-SubCell"/>
</dbReference>
<evidence type="ECO:0000256" key="2">
    <source>
        <dbReference type="ARBA" id="ARBA00022722"/>
    </source>
</evidence>
<dbReference type="PANTHER" id="PTHR30008">
    <property type="entry name" value="EXODEOXYRIBONUCLEASE 7 LARGE SUBUNIT"/>
    <property type="match status" value="1"/>
</dbReference>
<dbReference type="InterPro" id="IPR025824">
    <property type="entry name" value="OB-fold_nuc-bd_dom"/>
</dbReference>
<comment type="subunit">
    <text evidence="5">Heterooligomer composed of large and small subunits.</text>
</comment>
<evidence type="ECO:0000259" key="8">
    <source>
        <dbReference type="Pfam" id="PF13742"/>
    </source>
</evidence>
<evidence type="ECO:0000256" key="5">
    <source>
        <dbReference type="HAMAP-Rule" id="MF_00378"/>
    </source>
</evidence>
<accession>A0A6N7XC45</accession>
<dbReference type="Proteomes" id="UP000469325">
    <property type="component" value="Unassembled WGS sequence"/>
</dbReference>
<evidence type="ECO:0000256" key="3">
    <source>
        <dbReference type="ARBA" id="ARBA00022801"/>
    </source>
</evidence>
<dbReference type="EMBL" id="VUNC01000007">
    <property type="protein sequence ID" value="MST73160.1"/>
    <property type="molecule type" value="Genomic_DNA"/>
</dbReference>
<keyword evidence="2 5" id="KW-0540">Nuclease</keyword>
<evidence type="ECO:0000313" key="9">
    <source>
        <dbReference type="EMBL" id="MST73160.1"/>
    </source>
</evidence>
<dbReference type="CDD" id="cd04489">
    <property type="entry name" value="ExoVII_LU_OBF"/>
    <property type="match status" value="1"/>
</dbReference>
<organism evidence="9 10">
    <name type="scientific">Olsenella porci</name>
    <dbReference type="NCBI Taxonomy" id="2652279"/>
    <lineage>
        <taxon>Bacteria</taxon>
        <taxon>Bacillati</taxon>
        <taxon>Actinomycetota</taxon>
        <taxon>Coriobacteriia</taxon>
        <taxon>Coriobacteriales</taxon>
        <taxon>Atopobiaceae</taxon>
        <taxon>Olsenella</taxon>
    </lineage>
</organism>
<evidence type="ECO:0000313" key="10">
    <source>
        <dbReference type="Proteomes" id="UP000469325"/>
    </source>
</evidence>
<reference evidence="9 10" key="1">
    <citation type="submission" date="2019-08" db="EMBL/GenBank/DDBJ databases">
        <title>In-depth cultivation of the pig gut microbiome towards novel bacterial diversity and tailored functional studies.</title>
        <authorList>
            <person name="Wylensek D."/>
            <person name="Hitch T.C.A."/>
            <person name="Clavel T."/>
        </authorList>
    </citation>
    <scope>NUCLEOTIDE SEQUENCE [LARGE SCALE GENOMIC DNA]</scope>
    <source>
        <strain evidence="9 10">CA-Schmier-601-WT-1</strain>
    </source>
</reference>
<dbReference type="Pfam" id="PF13742">
    <property type="entry name" value="tRNA_anti_2"/>
    <property type="match status" value="1"/>
</dbReference>
<dbReference type="NCBIfam" id="TIGR00237">
    <property type="entry name" value="xseA"/>
    <property type="match status" value="1"/>
</dbReference>
<dbReference type="InterPro" id="IPR020579">
    <property type="entry name" value="Exonuc_VII_lsu_C"/>
</dbReference>
<dbReference type="RefSeq" id="WP_154435803.1">
    <property type="nucleotide sequence ID" value="NZ_VUNC01000007.1"/>
</dbReference>
<comment type="function">
    <text evidence="5">Bidirectionally degrades single-stranded DNA into large acid-insoluble oligonucleotides, which are then degraded further into small acid-soluble oligonucleotides.</text>
</comment>
<dbReference type="GO" id="GO:0009318">
    <property type="term" value="C:exodeoxyribonuclease VII complex"/>
    <property type="evidence" value="ECO:0007669"/>
    <property type="project" value="UniProtKB-UniRule"/>
</dbReference>
<comment type="subcellular location">
    <subcellularLocation>
        <location evidence="5 6">Cytoplasm</location>
    </subcellularLocation>
</comment>
<sequence>MERGESEAPLSVSQAVELVKGTVDTIPQIVVNGEVSGFRGPNARSGHCYFTIKDDSSAMDVIVWRGTYARCGFRLRDGLEVTFTGRFGVYAGTGRLSFIASRLEVAGEGLLRQQVAALARKLEAEGLMDPARKRHIPRFCVRVAVVTSLSGSVIEDVKRTLARRNPLVQIQVVGCMVQGPGAPQTIIRALGVAAAARPDAILLVRGGGSFEDLMTFNDEALARAVAACPVPVITGIGHEPDTSICDMVADRRCSTPTAAAESVAPAFDEVEGKISERAERLGKAMGKQLSGEVQRLDTLALLATNSVRESIRRRAVAVDAMGTRRCLSDPRGMLLDREAQLEQTGQRLHDAIPRTLQRRGEMLATDASRLSTAARRMLVPFHAEVTRSAATLDALSPLKVLGRGYAVASDVNGHVVDKVGKVSPGDAIGVLVSDGIIQAEVTGVSRDEKTGASPREA</sequence>
<keyword evidence="10" id="KW-1185">Reference proteome</keyword>
<dbReference type="HAMAP" id="MF_00378">
    <property type="entry name" value="Exonuc_7_L"/>
    <property type="match status" value="1"/>
</dbReference>
<keyword evidence="3 5" id="KW-0378">Hydrolase</keyword>
<feature type="domain" description="Exonuclease VII large subunit C-terminal" evidence="7">
    <location>
        <begin position="127"/>
        <end position="439"/>
    </location>
</feature>